<name>A0ABN1PH58_9ACTN</name>
<evidence type="ECO:0000256" key="1">
    <source>
        <dbReference type="SAM" id="MobiDB-lite"/>
    </source>
</evidence>
<evidence type="ECO:0000313" key="2">
    <source>
        <dbReference type="EMBL" id="GAA0928132.1"/>
    </source>
</evidence>
<dbReference type="Proteomes" id="UP001500542">
    <property type="component" value="Unassembled WGS sequence"/>
</dbReference>
<sequence length="213" mass="23249">MTEHRTVSEPDDPDALAFVREVVTGPAGREPEDFLEALARIRDLREQLTQYEPQLIDAARRRGVSWAQLAPALGVASRQAAERRYLRLSPNATDPSMNGEQRLQAVRDQRAGDRAVATWARQNAADLRRLAGQISSLDDLDPVVQASVDQISVALGDDDSLALLGPLAAAQTGLSRDHPALADRIADVTDQTDEVRQGSRHRTADRASTEQKG</sequence>
<comment type="caution">
    <text evidence="2">The sequence shown here is derived from an EMBL/GenBank/DDBJ whole genome shotgun (WGS) entry which is preliminary data.</text>
</comment>
<proteinExistence type="predicted"/>
<dbReference type="RefSeq" id="WP_343965142.1">
    <property type="nucleotide sequence ID" value="NZ_BAAAHK010000003.1"/>
</dbReference>
<dbReference type="EMBL" id="BAAAHK010000003">
    <property type="protein sequence ID" value="GAA0928132.1"/>
    <property type="molecule type" value="Genomic_DNA"/>
</dbReference>
<keyword evidence="3" id="KW-1185">Reference proteome</keyword>
<evidence type="ECO:0000313" key="3">
    <source>
        <dbReference type="Proteomes" id="UP001500542"/>
    </source>
</evidence>
<organism evidence="2 3">
    <name type="scientific">Kribbella koreensis</name>
    <dbReference type="NCBI Taxonomy" id="57909"/>
    <lineage>
        <taxon>Bacteria</taxon>
        <taxon>Bacillati</taxon>
        <taxon>Actinomycetota</taxon>
        <taxon>Actinomycetes</taxon>
        <taxon>Propionibacteriales</taxon>
        <taxon>Kribbellaceae</taxon>
        <taxon>Kribbella</taxon>
    </lineage>
</organism>
<accession>A0ABN1PH58</accession>
<reference evidence="2 3" key="1">
    <citation type="journal article" date="2019" name="Int. J. Syst. Evol. Microbiol.">
        <title>The Global Catalogue of Microorganisms (GCM) 10K type strain sequencing project: providing services to taxonomists for standard genome sequencing and annotation.</title>
        <authorList>
            <consortium name="The Broad Institute Genomics Platform"/>
            <consortium name="The Broad Institute Genome Sequencing Center for Infectious Disease"/>
            <person name="Wu L."/>
            <person name="Ma J."/>
        </authorList>
    </citation>
    <scope>NUCLEOTIDE SEQUENCE [LARGE SCALE GENOMIC DNA]</scope>
    <source>
        <strain evidence="2 3">JCM 10977</strain>
    </source>
</reference>
<feature type="region of interest" description="Disordered" evidence="1">
    <location>
        <begin position="185"/>
        <end position="213"/>
    </location>
</feature>
<gene>
    <name evidence="2" type="ORF">GCM10009554_09470</name>
</gene>
<protein>
    <submittedName>
        <fullName evidence="2">DUF3156 family protein</fullName>
    </submittedName>
</protein>